<dbReference type="EMBL" id="CP073347">
    <property type="protein sequence ID" value="UTW13082.1"/>
    <property type="molecule type" value="Genomic_DNA"/>
</dbReference>
<feature type="transmembrane region" description="Helical" evidence="1">
    <location>
        <begin position="89"/>
        <end position="107"/>
    </location>
</feature>
<keyword evidence="3" id="KW-1185">Reference proteome</keyword>
<evidence type="ECO:0000313" key="3">
    <source>
        <dbReference type="Proteomes" id="UP001058461"/>
    </source>
</evidence>
<keyword evidence="1" id="KW-0812">Transmembrane</keyword>
<keyword evidence="1" id="KW-1133">Transmembrane helix</keyword>
<name>A0ABY5HPC7_9GAMM</name>
<reference evidence="2" key="1">
    <citation type="submission" date="2021-04" db="EMBL/GenBank/DDBJ databases">
        <title>Oceanospirillales bacteria with DddD are important DMSP degraders in coastal seawater.</title>
        <authorList>
            <person name="Liu J."/>
        </authorList>
    </citation>
    <scope>NUCLEOTIDE SEQUENCE</scope>
    <source>
        <strain evidence="2">D13-1</strain>
    </source>
</reference>
<protein>
    <submittedName>
        <fullName evidence="2">Uncharacterized protein</fullName>
    </submittedName>
</protein>
<evidence type="ECO:0000313" key="2">
    <source>
        <dbReference type="EMBL" id="UTW13082.1"/>
    </source>
</evidence>
<keyword evidence="1" id="KW-0472">Membrane</keyword>
<proteinExistence type="predicted"/>
<sequence length="112" mass="12794">MKHREYQIEWSLIGVAILVAVISLIADYYSTDYNWFARSGSVVVLLAAFVEFKISSHIYEDIQRAQFMQSKITMSIPLKAKPTKPRRNVSFAAHILLVVGTIIWGYGDLIWS</sequence>
<gene>
    <name evidence="2" type="ORF">KDW95_05320</name>
</gene>
<organism evidence="2 3">
    <name type="scientific">Marinobacterium rhizophilum</name>
    <dbReference type="NCBI Taxonomy" id="420402"/>
    <lineage>
        <taxon>Bacteria</taxon>
        <taxon>Pseudomonadati</taxon>
        <taxon>Pseudomonadota</taxon>
        <taxon>Gammaproteobacteria</taxon>
        <taxon>Oceanospirillales</taxon>
        <taxon>Oceanospirillaceae</taxon>
        <taxon>Marinobacterium</taxon>
    </lineage>
</organism>
<dbReference type="Proteomes" id="UP001058461">
    <property type="component" value="Chromosome"/>
</dbReference>
<feature type="transmembrane region" description="Helical" evidence="1">
    <location>
        <begin position="12"/>
        <end position="29"/>
    </location>
</feature>
<evidence type="ECO:0000256" key="1">
    <source>
        <dbReference type="SAM" id="Phobius"/>
    </source>
</evidence>
<dbReference type="RefSeq" id="WP_255855246.1">
    <property type="nucleotide sequence ID" value="NZ_CP073347.1"/>
</dbReference>
<accession>A0ABY5HPC7</accession>
<feature type="transmembrane region" description="Helical" evidence="1">
    <location>
        <begin position="35"/>
        <end position="54"/>
    </location>
</feature>